<dbReference type="GO" id="GO:0016989">
    <property type="term" value="F:sigma factor antagonist activity"/>
    <property type="evidence" value="ECO:0007669"/>
    <property type="project" value="InterPro"/>
</dbReference>
<evidence type="ECO:0000256" key="5">
    <source>
        <dbReference type="ARBA" id="ARBA00022989"/>
    </source>
</evidence>
<comment type="function">
    <text evidence="7">An anti-sigma factor for extracytoplasmic function (ECF) sigma factor sigma-E (RpoE). ECF sigma factors are held in an inactive form by an anti-sigma factor until released by regulated intramembrane proteolysis (RIP). RIP occurs when an extracytoplasmic signal triggers a concerted proteolytic cascade to transmit information and elicit cellular responses. The membrane-spanning regulatory substrate protein is first cut periplasmically (site-1 protease, S1P, DegS), then within the membrane itself (site-2 protease, S2P, RseP), while cytoplasmic proteases finish degrading the anti-sigma factor, liberating sigma-E.</text>
</comment>
<dbReference type="Pfam" id="PF03872">
    <property type="entry name" value="RseA_N"/>
    <property type="match status" value="1"/>
</dbReference>
<dbReference type="Proteomes" id="UP000034228">
    <property type="component" value="Unassembled WGS sequence"/>
</dbReference>
<evidence type="ECO:0000259" key="10">
    <source>
        <dbReference type="Pfam" id="PF03873"/>
    </source>
</evidence>
<protein>
    <recommendedName>
        <fullName evidence="7">Anti-sigma-E factor RseA</fullName>
    </recommendedName>
    <alternativeName>
        <fullName evidence="7">Regulator of SigE</fullName>
    </alternativeName>
    <alternativeName>
        <fullName evidence="7">Sigma-E anti-sigma factor RseA</fullName>
    </alternativeName>
    <alternativeName>
        <fullName evidence="7">Sigma-E factor negative regulatory protein</fullName>
    </alternativeName>
</protein>
<keyword evidence="12" id="KW-1185">Reference proteome</keyword>
<comment type="subcellular location">
    <subcellularLocation>
        <location evidence="7">Cell inner membrane</location>
    </subcellularLocation>
    <subcellularLocation>
        <location evidence="1">Cell membrane</location>
        <topology evidence="1">Single-pass membrane protein</topology>
    </subcellularLocation>
</comment>
<proteinExistence type="inferred from homology"/>
<evidence type="ECO:0000256" key="6">
    <source>
        <dbReference type="ARBA" id="ARBA00023136"/>
    </source>
</evidence>
<dbReference type="InterPro" id="IPR036147">
    <property type="entry name" value="Anti-sigma_E_RseA_N_sf"/>
</dbReference>
<evidence type="ECO:0000256" key="4">
    <source>
        <dbReference type="ARBA" id="ARBA00022692"/>
    </source>
</evidence>
<evidence type="ECO:0000313" key="11">
    <source>
        <dbReference type="EMBL" id="KKO44418.1"/>
    </source>
</evidence>
<evidence type="ECO:0000256" key="8">
    <source>
        <dbReference type="SAM" id="MobiDB-lite"/>
    </source>
</evidence>
<comment type="caution">
    <text evidence="11">The sequence shown here is derived from an EMBL/GenBank/DDBJ whole genome shotgun (WGS) entry which is preliminary data.</text>
</comment>
<evidence type="ECO:0000256" key="2">
    <source>
        <dbReference type="ARBA" id="ARBA00005837"/>
    </source>
</evidence>
<dbReference type="InterPro" id="IPR026279">
    <property type="entry name" value="RseA"/>
</dbReference>
<keyword evidence="5" id="KW-1133">Transmembrane helix</keyword>
<keyword evidence="4" id="KW-0812">Transmembrane</keyword>
<dbReference type="InterPro" id="IPR052383">
    <property type="entry name" value="Anti-sigma-E_RseA-like"/>
</dbReference>
<dbReference type="RefSeq" id="WP_046558597.1">
    <property type="nucleotide sequence ID" value="NZ_LAHO01000016.1"/>
</dbReference>
<evidence type="ECO:0000313" key="12">
    <source>
        <dbReference type="Proteomes" id="UP000034228"/>
    </source>
</evidence>
<dbReference type="PANTHER" id="PTHR38104">
    <property type="match status" value="1"/>
</dbReference>
<feature type="region of interest" description="Disordered" evidence="8">
    <location>
        <begin position="180"/>
        <end position="200"/>
    </location>
</feature>
<sequence>MSSEKQDWLSAASDNRHISDTELDQLLRQPELQQKLERYQLAAAIFRQEKTAPLPENFSADIAALLQDEPTYQLSQSRSLLQKVAAGLHYAANGSWLKPAAQGAVAASVALFAVLGVQQYQQPLEQELLLPSPVLQTNPIGGFATPVSLSSTTADSRFVEQEQQAMQEQQRRLQALLHAHRQQVRTMEQDKATTGQENEQ</sequence>
<reference evidence="11 12" key="1">
    <citation type="submission" date="2015-03" db="EMBL/GenBank/DDBJ databases">
        <title>Draft genome sequences of two protease-producing strains of Arsukibacterium isolated from two cold and alkaline environments.</title>
        <authorList>
            <person name="Lylloff J.E."/>
            <person name="Skov L.B."/>
            <person name="Jepsen M."/>
            <person name="Hallin P.F."/>
            <person name="Sorensen S.J."/>
            <person name="Stougaard P."/>
            <person name="Glaring M.A."/>
        </authorList>
    </citation>
    <scope>NUCLEOTIDE SEQUENCE [LARGE SCALE GENOMIC DNA]</scope>
    <source>
        <strain evidence="11 12">GCM72</strain>
    </source>
</reference>
<dbReference type="Gene3D" id="1.10.10.880">
    <property type="entry name" value="Anti sigma-E protein RseA, N-terminal domain"/>
    <property type="match status" value="1"/>
</dbReference>
<keyword evidence="7" id="KW-0997">Cell inner membrane</keyword>
<comment type="similarity">
    <text evidence="2 7">Belongs to the RseA family.</text>
</comment>
<dbReference type="AlphaFoldDB" id="A0A0M2V5G6"/>
<keyword evidence="3 7" id="KW-1003">Cell membrane</keyword>
<dbReference type="PANTHER" id="PTHR38104:SF1">
    <property type="entry name" value="ANTI-SIGMA-E FACTOR RSEA"/>
    <property type="match status" value="1"/>
</dbReference>
<dbReference type="SUPFAM" id="SSF89069">
    <property type="entry name" value="N-terminal, cytoplasmic domain of anti-sigmaE factor RseA"/>
    <property type="match status" value="1"/>
</dbReference>
<evidence type="ECO:0000259" key="9">
    <source>
        <dbReference type="Pfam" id="PF03872"/>
    </source>
</evidence>
<dbReference type="InterPro" id="IPR005572">
    <property type="entry name" value="Anti-sigma_E_RseA_N"/>
</dbReference>
<dbReference type="GO" id="GO:0005886">
    <property type="term" value="C:plasma membrane"/>
    <property type="evidence" value="ECO:0007669"/>
    <property type="project" value="UniProtKB-SubCell"/>
</dbReference>
<dbReference type="EMBL" id="LAHO01000016">
    <property type="protein sequence ID" value="KKO44418.1"/>
    <property type="molecule type" value="Genomic_DNA"/>
</dbReference>
<name>A0A0M2V5G6_9GAMM</name>
<dbReference type="Pfam" id="PF03873">
    <property type="entry name" value="RseA_C"/>
    <property type="match status" value="1"/>
</dbReference>
<evidence type="ECO:0000256" key="3">
    <source>
        <dbReference type="ARBA" id="ARBA00022475"/>
    </source>
</evidence>
<feature type="domain" description="Anti sigma-E protein RseA C-terminal" evidence="10">
    <location>
        <begin position="131"/>
        <end position="185"/>
    </location>
</feature>
<dbReference type="PIRSF" id="PIRSF016938">
    <property type="entry name" value="RseA"/>
    <property type="match status" value="1"/>
</dbReference>
<evidence type="ECO:0000256" key="1">
    <source>
        <dbReference type="ARBA" id="ARBA00004162"/>
    </source>
</evidence>
<dbReference type="STRING" id="336831.WG68_15295"/>
<keyword evidence="6 7" id="KW-0472">Membrane</keyword>
<evidence type="ECO:0000256" key="7">
    <source>
        <dbReference type="PIRNR" id="PIRNR016938"/>
    </source>
</evidence>
<dbReference type="InterPro" id="IPR005573">
    <property type="entry name" value="Anti-sigma_E_RseA_C"/>
</dbReference>
<accession>A0A0M2V5G6</accession>
<organism evidence="11 12">
    <name type="scientific">Arsukibacterium ikkense</name>
    <dbReference type="NCBI Taxonomy" id="336831"/>
    <lineage>
        <taxon>Bacteria</taxon>
        <taxon>Pseudomonadati</taxon>
        <taxon>Pseudomonadota</taxon>
        <taxon>Gammaproteobacteria</taxon>
        <taxon>Chromatiales</taxon>
        <taxon>Chromatiaceae</taxon>
        <taxon>Arsukibacterium</taxon>
    </lineage>
</organism>
<feature type="domain" description="Anti sigma-E protein RseA N-terminal" evidence="9">
    <location>
        <begin position="6"/>
        <end position="76"/>
    </location>
</feature>
<dbReference type="OrthoDB" id="6194196at2"/>
<comment type="subunit">
    <text evidence="7">Interacts 1:1 with ECF RNA polymerase sigma-E (RpoE); this inhibits the interaction of sigma-E with the RNA polymerase catalytic core and leads to a decreased expression of sigma-E-regulated genes. Interacts with RseB.</text>
</comment>
<gene>
    <name evidence="11" type="ORF">WG68_15295</name>
</gene>